<evidence type="ECO:0000313" key="1">
    <source>
        <dbReference type="EMBL" id="TNV87977.1"/>
    </source>
</evidence>
<evidence type="ECO:0000313" key="2">
    <source>
        <dbReference type="Proteomes" id="UP000785679"/>
    </source>
</evidence>
<comment type="caution">
    <text evidence="1">The sequence shown here is derived from an EMBL/GenBank/DDBJ whole genome shotgun (WGS) entry which is preliminary data.</text>
</comment>
<keyword evidence="2" id="KW-1185">Reference proteome</keyword>
<gene>
    <name evidence="1" type="ORF">FGO68_gene13337</name>
</gene>
<dbReference type="AlphaFoldDB" id="A0A8J8T9Y2"/>
<sequence>MVLIVRSVVTVQSEIQQKSCVWLDQESPYIRQKNYIRFFKHVKNYAQSKSMNSKRKPIIVCCYHDVCC</sequence>
<proteinExistence type="predicted"/>
<protein>
    <submittedName>
        <fullName evidence="1">Uncharacterized protein</fullName>
    </submittedName>
</protein>
<name>A0A8J8T9Y2_HALGN</name>
<accession>A0A8J8T9Y2</accession>
<reference evidence="1" key="1">
    <citation type="submission" date="2019-06" db="EMBL/GenBank/DDBJ databases">
        <authorList>
            <person name="Zheng W."/>
        </authorList>
    </citation>
    <scope>NUCLEOTIDE SEQUENCE</scope>
    <source>
        <strain evidence="1">QDHG01</strain>
    </source>
</reference>
<organism evidence="1 2">
    <name type="scientific">Halteria grandinella</name>
    <dbReference type="NCBI Taxonomy" id="5974"/>
    <lineage>
        <taxon>Eukaryota</taxon>
        <taxon>Sar</taxon>
        <taxon>Alveolata</taxon>
        <taxon>Ciliophora</taxon>
        <taxon>Intramacronucleata</taxon>
        <taxon>Spirotrichea</taxon>
        <taxon>Stichotrichia</taxon>
        <taxon>Sporadotrichida</taxon>
        <taxon>Halteriidae</taxon>
        <taxon>Halteria</taxon>
    </lineage>
</organism>
<dbReference type="EMBL" id="RRYP01000115">
    <property type="protein sequence ID" value="TNV87977.1"/>
    <property type="molecule type" value="Genomic_DNA"/>
</dbReference>
<dbReference type="Proteomes" id="UP000785679">
    <property type="component" value="Unassembled WGS sequence"/>
</dbReference>